<evidence type="ECO:0000256" key="1">
    <source>
        <dbReference type="SAM" id="MobiDB-lite"/>
    </source>
</evidence>
<protein>
    <submittedName>
        <fullName evidence="2">Uncharacterized protein</fullName>
    </submittedName>
</protein>
<keyword evidence="3" id="KW-1185">Reference proteome</keyword>
<name>A0A833WK33_PHYIN</name>
<feature type="region of interest" description="Disordered" evidence="1">
    <location>
        <begin position="70"/>
        <end position="91"/>
    </location>
</feature>
<gene>
    <name evidence="2" type="ORF">GN244_ATG09043</name>
</gene>
<dbReference type="EMBL" id="WSZM01000187">
    <property type="protein sequence ID" value="KAF4038825.1"/>
    <property type="molecule type" value="Genomic_DNA"/>
</dbReference>
<accession>A0A833WK33</accession>
<sequence length="91" mass="9737">MELEMVLRSLSAVKRRCAANPIISAIEFEEDRSLVCDESGGEDEANIADVLLVQKTSILNYFEVLSDDSCKSDAAGSDEQGVNGGGVEPDI</sequence>
<dbReference type="Proteomes" id="UP000602510">
    <property type="component" value="Unassembled WGS sequence"/>
</dbReference>
<reference evidence="2" key="1">
    <citation type="submission" date="2020-04" db="EMBL/GenBank/DDBJ databases">
        <title>Hybrid Assembly of Korean Phytophthora infestans isolates.</title>
        <authorList>
            <person name="Prokchorchik M."/>
            <person name="Lee Y."/>
            <person name="Seo J."/>
            <person name="Cho J.-H."/>
            <person name="Park Y.-E."/>
            <person name="Jang D.-C."/>
            <person name="Im J.-S."/>
            <person name="Choi J.-G."/>
            <person name="Park H.-J."/>
            <person name="Lee G.-B."/>
            <person name="Lee Y.-G."/>
            <person name="Hong S.-Y."/>
            <person name="Cho K."/>
            <person name="Sohn K.H."/>
        </authorList>
    </citation>
    <scope>NUCLEOTIDE SEQUENCE</scope>
    <source>
        <strain evidence="2">KR_1_A1</strain>
    </source>
</reference>
<dbReference type="AlphaFoldDB" id="A0A833WK33"/>
<comment type="caution">
    <text evidence="2">The sequence shown here is derived from an EMBL/GenBank/DDBJ whole genome shotgun (WGS) entry which is preliminary data.</text>
</comment>
<organism evidence="2 3">
    <name type="scientific">Phytophthora infestans</name>
    <name type="common">Potato late blight agent</name>
    <name type="synonym">Botrytis infestans</name>
    <dbReference type="NCBI Taxonomy" id="4787"/>
    <lineage>
        <taxon>Eukaryota</taxon>
        <taxon>Sar</taxon>
        <taxon>Stramenopiles</taxon>
        <taxon>Oomycota</taxon>
        <taxon>Peronosporomycetes</taxon>
        <taxon>Peronosporales</taxon>
        <taxon>Peronosporaceae</taxon>
        <taxon>Phytophthora</taxon>
    </lineage>
</organism>
<proteinExistence type="predicted"/>
<evidence type="ECO:0000313" key="3">
    <source>
        <dbReference type="Proteomes" id="UP000602510"/>
    </source>
</evidence>
<evidence type="ECO:0000313" key="2">
    <source>
        <dbReference type="EMBL" id="KAF4038825.1"/>
    </source>
</evidence>
<feature type="compositionally biased region" description="Gly residues" evidence="1">
    <location>
        <begin position="82"/>
        <end position="91"/>
    </location>
</feature>